<keyword evidence="13" id="KW-1185">Reference proteome</keyword>
<evidence type="ECO:0000256" key="9">
    <source>
        <dbReference type="ARBA" id="ARBA00023136"/>
    </source>
</evidence>
<evidence type="ECO:0000256" key="7">
    <source>
        <dbReference type="ARBA" id="ARBA00023006"/>
    </source>
</evidence>
<dbReference type="Pfam" id="PF13329">
    <property type="entry name" value="ATG2_CAD"/>
    <property type="match status" value="1"/>
</dbReference>
<evidence type="ECO:0000256" key="5">
    <source>
        <dbReference type="ARBA" id="ARBA00022448"/>
    </source>
</evidence>
<feature type="compositionally biased region" description="Polar residues" evidence="12">
    <location>
        <begin position="863"/>
        <end position="881"/>
    </location>
</feature>
<evidence type="ECO:0000313" key="15">
    <source>
        <dbReference type="RefSeq" id="XP_022254751.1"/>
    </source>
</evidence>
<evidence type="ECO:0000313" key="16">
    <source>
        <dbReference type="RefSeq" id="XP_022254752.1"/>
    </source>
</evidence>
<evidence type="ECO:0000256" key="4">
    <source>
        <dbReference type="ARBA" id="ARBA00018070"/>
    </source>
</evidence>
<feature type="region of interest" description="Disordered" evidence="12">
    <location>
        <begin position="810"/>
        <end position="898"/>
    </location>
</feature>
<keyword evidence="8" id="KW-0445">Lipid transport</keyword>
<evidence type="ECO:0000256" key="1">
    <source>
        <dbReference type="ARBA" id="ARBA00004406"/>
    </source>
</evidence>
<comment type="catalytic activity">
    <reaction evidence="11">
        <text>a 1,2-diacyl-sn-glycero-3-phosphoethanolamine(in) = a 1,2-diacyl-sn-glycero-3-phosphoethanolamine(out)</text>
        <dbReference type="Rhea" id="RHEA:38895"/>
        <dbReference type="ChEBI" id="CHEBI:64612"/>
    </reaction>
</comment>
<comment type="similarity">
    <text evidence="3">Belongs to the ATG2 family.</text>
</comment>
<evidence type="ECO:0000256" key="3">
    <source>
        <dbReference type="ARBA" id="ARBA00009714"/>
    </source>
</evidence>
<keyword evidence="5" id="KW-0813">Transport</keyword>
<evidence type="ECO:0000256" key="10">
    <source>
        <dbReference type="ARBA" id="ARBA00024479"/>
    </source>
</evidence>
<reference evidence="14 15" key="1">
    <citation type="submission" date="2025-05" db="UniProtKB">
        <authorList>
            <consortium name="RefSeq"/>
        </authorList>
    </citation>
    <scope>IDENTIFICATION</scope>
    <source>
        <tissue evidence="14 15">Muscle</tissue>
    </source>
</reference>
<gene>
    <name evidence="14 15 16" type="primary">LOC106470445</name>
</gene>
<evidence type="ECO:0000313" key="13">
    <source>
        <dbReference type="Proteomes" id="UP000694941"/>
    </source>
</evidence>
<protein>
    <recommendedName>
        <fullName evidence="4">Autophagy-related protein 2</fullName>
    </recommendedName>
</protein>
<dbReference type="RefSeq" id="XP_022254751.1">
    <property type="nucleotide sequence ID" value="XM_022399043.1"/>
</dbReference>
<evidence type="ECO:0000256" key="11">
    <source>
        <dbReference type="ARBA" id="ARBA00024615"/>
    </source>
</evidence>
<feature type="compositionally biased region" description="Basic and acidic residues" evidence="12">
    <location>
        <begin position="826"/>
        <end position="838"/>
    </location>
</feature>
<keyword evidence="6" id="KW-0256">Endoplasmic reticulum</keyword>
<dbReference type="Proteomes" id="UP000694941">
    <property type="component" value="Unplaced"/>
</dbReference>
<dbReference type="PANTHER" id="PTHR13190:SF1">
    <property type="entry name" value="AUTOPHAGY-RELATED 2, ISOFORM A"/>
    <property type="match status" value="1"/>
</dbReference>
<organism evidence="13 15">
    <name type="scientific">Limulus polyphemus</name>
    <name type="common">Atlantic horseshoe crab</name>
    <dbReference type="NCBI Taxonomy" id="6850"/>
    <lineage>
        <taxon>Eukaryota</taxon>
        <taxon>Metazoa</taxon>
        <taxon>Ecdysozoa</taxon>
        <taxon>Arthropoda</taxon>
        <taxon>Chelicerata</taxon>
        <taxon>Merostomata</taxon>
        <taxon>Xiphosura</taxon>
        <taxon>Limulidae</taxon>
        <taxon>Limulus</taxon>
    </lineage>
</organism>
<dbReference type="PANTHER" id="PTHR13190">
    <property type="entry name" value="AUTOPHAGY-RELATED 2, ISOFORM A"/>
    <property type="match status" value="1"/>
</dbReference>
<keyword evidence="9" id="KW-0472">Membrane</keyword>
<keyword evidence="7" id="KW-0072">Autophagy</keyword>
<evidence type="ECO:0000256" key="12">
    <source>
        <dbReference type="SAM" id="MobiDB-lite"/>
    </source>
</evidence>
<evidence type="ECO:0000256" key="2">
    <source>
        <dbReference type="ARBA" id="ARBA00004623"/>
    </source>
</evidence>
<dbReference type="RefSeq" id="XP_013786459.2">
    <property type="nucleotide sequence ID" value="XM_013931005.2"/>
</dbReference>
<comment type="subcellular location">
    <subcellularLocation>
        <location evidence="1">Endoplasmic reticulum membrane</location>
        <topology evidence="1">Peripheral membrane protein</topology>
    </subcellularLocation>
    <subcellularLocation>
        <location evidence="2">Preautophagosomal structure membrane</location>
        <topology evidence="2">Peripheral membrane protein</topology>
    </subcellularLocation>
</comment>
<proteinExistence type="inferred from homology"/>
<evidence type="ECO:0000313" key="14">
    <source>
        <dbReference type="RefSeq" id="XP_013786459.2"/>
    </source>
</evidence>
<feature type="compositionally biased region" description="Polar residues" evidence="12">
    <location>
        <begin position="810"/>
        <end position="825"/>
    </location>
</feature>
<name>A0ABM1TFU5_LIMPO</name>
<evidence type="ECO:0000256" key="8">
    <source>
        <dbReference type="ARBA" id="ARBA00023055"/>
    </source>
</evidence>
<comment type="catalytic activity">
    <reaction evidence="10">
        <text>a 1,2-diacyl-sn-glycero-3-phospho-L-serine(in) = a 1,2-diacyl-sn-glycero-3-phospho-L-serine(out)</text>
        <dbReference type="Rhea" id="RHEA:38663"/>
        <dbReference type="ChEBI" id="CHEBI:57262"/>
    </reaction>
</comment>
<sequence>MDRVPWWQRNLRKDLFIAELSEATLSTTISSTDPQVKWELQCFDAHGLFQENPTEPPISFLRVSAESGEGSVRDDGFDWPRLVIKVSPLQSVSVLETEVLSDKEEPYNSNSFDSFICQVDVAEPSPFASRQVVYETNHYDHGENKEKQRQESGSETDQVIMPADKTQLADFVEKTLNNTQISLEFSLPTISLFFPSKHFYEVLYNRFSTDLLLWEPVASQSVCPSELNMGQPQFITTDLTTQLARDNGGGLQTFSMCKSALHYDSSSDSEEGTGMYYSVYEHRQRQKRKQLKEQNSKQRGQSYLCLSLNVNKGLISFHSPLRDTSHNVVPGQQGEFQLHSEDAMLFVVSRYLGDPDVGYLCVQSNKATLFHKGMLPTSSERGKLKPAQLVIPSHLYSTVYRSEPGVLMSQNSVVGVGGDSLDMMTLSIGINLDEAQAIKTLKVALGIQGATLRHRMTSTPESWLTQCIDFFDVVDYPVAGYVPPTIVTELHLHLWSCAIDYRPLYLPLRAMVTMENFSISSNIVAHTTTSVLRIIAEEMCLFISDKVETDAVDLKKNYTCVVESGLFDLSLRMTDGMDMPQPRLDLRASNNIVHIRTCADSCQALQSLLTYFASDGDLTDDVSSSRSSEVPILFTKPSTESPNNVTKTQAEKVHDLMAEAMEESSGSICSSVGEESPTSPVSNDGTRSKGKKLADSGTGIVVDVNLDHFQDETEAADDDRCEEEEANGADDEFCILENDPGIGITPKSGEPQVRCLTTEPVKLVESHFSVPLGKSDQLRAPKHFPPAVWRYTLREMSIVWHMYGGKDFDSSISGKETAKKTSSQESIDRLSDKGKDQPDSPITSRSRGPTIHFHPQGMGVSFSKFSGTDSPTLETYSQTSPRHTHHSAKSWLTDGGPGRRHNVHMELRMNKVRFQYEVYPENSEQASRHVLLIHDVEIRDRLASSQINKFLYQYTSEAMPKQSHANMVEIKAVHIRPDLNLQTEECSLRVSIKPLRLNIDQDALLFLQNFFSEIAGVSSKTGHYSTLSRYPLSTSDHQSPVMGMTPPASSGLTPTEPDHLLILLQETAEEAQDLIQDVYVHENNLISASTPASVPSRPTFFRSFIFTPDVPIRLDYHGKRVDMEQGALAGLLMGLGQLNCSELRLKRLCYRLGLLGVDKLLAYALSEWLTDIKKNQLPSLLGGVGPMHSIVQLFQGIRDLFWLPVEQYRRDGRIVRGIQRGASSFTTSTAMACLELTSRFVETIQSAAEFTYDMVSPGPSVKMHHRGFRRRGTHPADLREGMTSAFHVVREGIGDAARMIMKVASEEHEHKGVSGAVGGVLRQLPPTVVKPVILATQATSNVLGGMRNQLVPDARKEAEEKWRKDQKEEHVII</sequence>
<dbReference type="RefSeq" id="XP_022254752.1">
    <property type="nucleotide sequence ID" value="XM_022399044.1"/>
</dbReference>
<accession>A0ABM1TFU5</accession>
<dbReference type="InterPro" id="IPR026849">
    <property type="entry name" value="ATG2"/>
</dbReference>
<evidence type="ECO:0000256" key="6">
    <source>
        <dbReference type="ARBA" id="ARBA00022824"/>
    </source>
</evidence>
<dbReference type="GeneID" id="106470445"/>
<feature type="compositionally biased region" description="Polar residues" evidence="12">
    <location>
        <begin position="676"/>
        <end position="685"/>
    </location>
</feature>
<feature type="region of interest" description="Disordered" evidence="12">
    <location>
        <begin position="663"/>
        <end position="694"/>
    </location>
</feature>